<organism evidence="8 9">
    <name type="scientific">Falcunculus frontatus</name>
    <name type="common">Eastern shriketit</name>
    <dbReference type="NCBI Taxonomy" id="254539"/>
    <lineage>
        <taxon>Eukaryota</taxon>
        <taxon>Metazoa</taxon>
        <taxon>Chordata</taxon>
        <taxon>Craniata</taxon>
        <taxon>Vertebrata</taxon>
        <taxon>Euteleostomi</taxon>
        <taxon>Archelosauria</taxon>
        <taxon>Archosauria</taxon>
        <taxon>Dinosauria</taxon>
        <taxon>Saurischia</taxon>
        <taxon>Theropoda</taxon>
        <taxon>Coelurosauria</taxon>
        <taxon>Aves</taxon>
        <taxon>Neognathae</taxon>
        <taxon>Neoaves</taxon>
        <taxon>Telluraves</taxon>
        <taxon>Australaves</taxon>
        <taxon>Passeriformes</taxon>
        <taxon>Corvoidea</taxon>
        <taxon>Pachycephalidae</taxon>
        <taxon>Falcunculus</taxon>
    </lineage>
</organism>
<feature type="non-terminal residue" evidence="8">
    <location>
        <position position="1"/>
    </location>
</feature>
<evidence type="ECO:0000256" key="3">
    <source>
        <dbReference type="ARBA" id="ARBA00022722"/>
    </source>
</evidence>
<dbReference type="SUPFAM" id="SSF56672">
    <property type="entry name" value="DNA/RNA polymerases"/>
    <property type="match status" value="1"/>
</dbReference>
<dbReference type="InterPro" id="IPR043502">
    <property type="entry name" value="DNA/RNA_pol_sf"/>
</dbReference>
<reference evidence="8 9" key="1">
    <citation type="submission" date="2019-09" db="EMBL/GenBank/DDBJ databases">
        <title>Bird 10,000 Genomes (B10K) Project - Family phase.</title>
        <authorList>
            <person name="Zhang G."/>
        </authorList>
    </citation>
    <scope>NUCLEOTIDE SEQUENCE [LARGE SCALE GENOMIC DNA]</scope>
    <source>
        <strain evidence="8">B10K-DU-029-77</strain>
    </source>
</reference>
<evidence type="ECO:0000259" key="7">
    <source>
        <dbReference type="Pfam" id="PF06817"/>
    </source>
</evidence>
<dbReference type="GO" id="GO:0003964">
    <property type="term" value="F:RNA-directed DNA polymerase activity"/>
    <property type="evidence" value="ECO:0007669"/>
    <property type="project" value="UniProtKB-KW"/>
</dbReference>
<keyword evidence="2" id="KW-0548">Nucleotidyltransferase</keyword>
<proteinExistence type="predicted"/>
<evidence type="ECO:0000256" key="5">
    <source>
        <dbReference type="ARBA" id="ARBA00022801"/>
    </source>
</evidence>
<dbReference type="GO" id="GO:0016787">
    <property type="term" value="F:hydrolase activity"/>
    <property type="evidence" value="ECO:0007669"/>
    <property type="project" value="UniProtKB-KW"/>
</dbReference>
<sequence length="99" mass="11348">LQQLLGEVNWVKPILGITNYDLAPLFNLLRGDCNINSARSLTPEAQTALERVTEAFQKRQAHRYTPEKPFFLAVLGEKLQLFGLICQWDHAERDPLLIM</sequence>
<dbReference type="GO" id="GO:0004519">
    <property type="term" value="F:endonuclease activity"/>
    <property type="evidence" value="ECO:0007669"/>
    <property type="project" value="UniProtKB-KW"/>
</dbReference>
<keyword evidence="9" id="KW-1185">Reference proteome</keyword>
<evidence type="ECO:0000313" key="9">
    <source>
        <dbReference type="Proteomes" id="UP000534626"/>
    </source>
</evidence>
<keyword evidence="1" id="KW-0808">Transferase</keyword>
<dbReference type="EMBL" id="VZRV01001595">
    <property type="protein sequence ID" value="NWW16954.1"/>
    <property type="molecule type" value="Genomic_DNA"/>
</dbReference>
<dbReference type="Pfam" id="PF06817">
    <property type="entry name" value="RVT_thumb"/>
    <property type="match status" value="1"/>
</dbReference>
<dbReference type="InterPro" id="IPR043128">
    <property type="entry name" value="Rev_trsase/Diguanyl_cyclase"/>
</dbReference>
<evidence type="ECO:0000256" key="1">
    <source>
        <dbReference type="ARBA" id="ARBA00022679"/>
    </source>
</evidence>
<feature type="non-terminal residue" evidence="8">
    <location>
        <position position="99"/>
    </location>
</feature>
<name>A0A7K6KYM5_9CORV</name>
<dbReference type="PANTHER" id="PTHR41694">
    <property type="entry name" value="ENDOGENOUS RETROVIRUS GROUP K MEMBER POL PROTEIN"/>
    <property type="match status" value="1"/>
</dbReference>
<feature type="domain" description="Reverse transcriptase thumb" evidence="7">
    <location>
        <begin position="1"/>
        <end position="50"/>
    </location>
</feature>
<keyword evidence="5" id="KW-0378">Hydrolase</keyword>
<protein>
    <submittedName>
        <fullName evidence="8">POK18 protein</fullName>
    </submittedName>
</protein>
<dbReference type="GO" id="GO:0035613">
    <property type="term" value="F:RNA stem-loop binding"/>
    <property type="evidence" value="ECO:0007669"/>
    <property type="project" value="TreeGrafter"/>
</dbReference>
<accession>A0A7K6KYM5</accession>
<dbReference type="PANTHER" id="PTHR41694:SF3">
    <property type="entry name" value="RNA-DIRECTED DNA POLYMERASE-RELATED"/>
    <property type="match status" value="1"/>
</dbReference>
<gene>
    <name evidence="8" type="primary">Ervk18_0</name>
    <name evidence="8" type="ORF">FALFRO_R15411</name>
</gene>
<dbReference type="InterPro" id="IPR010661">
    <property type="entry name" value="RVT_thumb"/>
</dbReference>
<keyword evidence="6" id="KW-0695">RNA-directed DNA polymerase</keyword>
<keyword evidence="3" id="KW-0540">Nuclease</keyword>
<dbReference type="Proteomes" id="UP000534626">
    <property type="component" value="Unassembled WGS sequence"/>
</dbReference>
<keyword evidence="4" id="KW-0255">Endonuclease</keyword>
<evidence type="ECO:0000313" key="8">
    <source>
        <dbReference type="EMBL" id="NWW16954.1"/>
    </source>
</evidence>
<evidence type="ECO:0000256" key="4">
    <source>
        <dbReference type="ARBA" id="ARBA00022759"/>
    </source>
</evidence>
<dbReference type="OrthoDB" id="9395730at2759"/>
<evidence type="ECO:0000256" key="2">
    <source>
        <dbReference type="ARBA" id="ARBA00022695"/>
    </source>
</evidence>
<evidence type="ECO:0000256" key="6">
    <source>
        <dbReference type="ARBA" id="ARBA00022918"/>
    </source>
</evidence>
<dbReference type="Gene3D" id="3.30.70.270">
    <property type="match status" value="1"/>
</dbReference>
<dbReference type="AlphaFoldDB" id="A0A7K6KYM5"/>
<comment type="caution">
    <text evidence="8">The sequence shown here is derived from an EMBL/GenBank/DDBJ whole genome shotgun (WGS) entry which is preliminary data.</text>
</comment>